<reference evidence="2 3" key="1">
    <citation type="submission" date="2017-08" db="EMBL/GenBank/DDBJ databases">
        <title>Reclassification of Bisgaard taxon 37 and 44.</title>
        <authorList>
            <person name="Christensen H."/>
        </authorList>
    </citation>
    <scope>NUCLEOTIDE SEQUENCE [LARGE SCALE GENOMIC DNA]</scope>
    <source>
        <strain evidence="2 3">B96_3</strain>
    </source>
</reference>
<keyword evidence="1" id="KW-1133">Transmembrane helix</keyword>
<evidence type="ECO:0000313" key="2">
    <source>
        <dbReference type="EMBL" id="RIY34492.1"/>
    </source>
</evidence>
<organism evidence="2 3">
    <name type="scientific">Psittacicella hinzii</name>
    <dbReference type="NCBI Taxonomy" id="2028575"/>
    <lineage>
        <taxon>Bacteria</taxon>
        <taxon>Pseudomonadati</taxon>
        <taxon>Pseudomonadota</taxon>
        <taxon>Gammaproteobacteria</taxon>
        <taxon>Pasteurellales</taxon>
        <taxon>Psittacicellaceae</taxon>
        <taxon>Psittacicella</taxon>
    </lineage>
</organism>
<comment type="caution">
    <text evidence="2">The sequence shown here is derived from an EMBL/GenBank/DDBJ whole genome shotgun (WGS) entry which is preliminary data.</text>
</comment>
<gene>
    <name evidence="2" type="ORF">CKF54_00410</name>
</gene>
<feature type="transmembrane region" description="Helical" evidence="1">
    <location>
        <begin position="52"/>
        <end position="73"/>
    </location>
</feature>
<dbReference type="AlphaFoldDB" id="A0A3A1Y8H2"/>
<dbReference type="RefSeq" id="WP_119524247.1">
    <property type="nucleotide sequence ID" value="NZ_NRHC01000002.1"/>
</dbReference>
<dbReference type="EMBL" id="NRHC01000002">
    <property type="protein sequence ID" value="RIY34492.1"/>
    <property type="molecule type" value="Genomic_DNA"/>
</dbReference>
<dbReference type="OrthoDB" id="9858572at2"/>
<proteinExistence type="predicted"/>
<evidence type="ECO:0000313" key="3">
    <source>
        <dbReference type="Proteomes" id="UP000265691"/>
    </source>
</evidence>
<keyword evidence="3" id="KW-1185">Reference proteome</keyword>
<name>A0A3A1Y8H2_9GAMM</name>
<feature type="transmembrane region" description="Helical" evidence="1">
    <location>
        <begin position="15"/>
        <end position="40"/>
    </location>
</feature>
<keyword evidence="1" id="KW-0812">Transmembrane</keyword>
<dbReference type="Proteomes" id="UP000265691">
    <property type="component" value="Unassembled WGS sequence"/>
</dbReference>
<evidence type="ECO:0000256" key="1">
    <source>
        <dbReference type="SAM" id="Phobius"/>
    </source>
</evidence>
<sequence length="131" mass="15312">MSLPTGEWFEVFTNISLFLEFFVNLQSVKWSLIGVAFAIFKFKKDGRVKVLRFWWELLFVFLAVYIGSPIAILNGIPEQYLPVLAAIIGYSGVDGIVKTVKKFLHFWLEYFIEKKTNKTFKKKQDYDDDPN</sequence>
<protein>
    <submittedName>
        <fullName evidence="2">Uncharacterized protein</fullName>
    </submittedName>
</protein>
<accession>A0A3A1Y8H2</accession>
<keyword evidence="1" id="KW-0472">Membrane</keyword>